<gene>
    <name evidence="2" type="ORF">CJU81_16085</name>
</gene>
<dbReference type="InterPro" id="IPR050263">
    <property type="entry name" value="Bact_Fimbrial_Adh_Pro"/>
</dbReference>
<dbReference type="Gene3D" id="2.60.40.1090">
    <property type="entry name" value="Fimbrial-type adhesion domain"/>
    <property type="match status" value="1"/>
</dbReference>
<dbReference type="Proteomes" id="UP000215861">
    <property type="component" value="Unassembled WGS sequence"/>
</dbReference>
<dbReference type="GO" id="GO:0043709">
    <property type="term" value="P:cell adhesion involved in single-species biofilm formation"/>
    <property type="evidence" value="ECO:0007669"/>
    <property type="project" value="TreeGrafter"/>
</dbReference>
<keyword evidence="1" id="KW-0732">Signal</keyword>
<accession>A0A267A931</accession>
<evidence type="ECO:0000256" key="1">
    <source>
        <dbReference type="SAM" id="SignalP"/>
    </source>
</evidence>
<protein>
    <submittedName>
        <fullName evidence="2">Fimbria A protein</fullName>
    </submittedName>
</protein>
<dbReference type="SUPFAM" id="SSF49401">
    <property type="entry name" value="Bacterial adhesins"/>
    <property type="match status" value="1"/>
</dbReference>
<proteinExistence type="predicted"/>
<reference evidence="2 3" key="1">
    <citation type="submission" date="2017-08" db="EMBL/GenBank/DDBJ databases">
        <title>Genomic and metabolic characterisation of spoilage-associated Pseudomonas species.</title>
        <authorList>
            <person name="Stanborough T."/>
            <person name="Fegan N."/>
            <person name="Powell S.M."/>
            <person name="Singh T."/>
            <person name="Tamplin M.L."/>
            <person name="Chandry P.S."/>
        </authorList>
    </citation>
    <scope>NUCLEOTIDE SEQUENCE [LARGE SCALE GENOMIC DNA]</scope>
    <source>
        <strain evidence="2 3">F1801</strain>
    </source>
</reference>
<evidence type="ECO:0000313" key="3">
    <source>
        <dbReference type="Proteomes" id="UP000215861"/>
    </source>
</evidence>
<comment type="caution">
    <text evidence="2">The sequence shown here is derived from an EMBL/GenBank/DDBJ whole genome shotgun (WGS) entry which is preliminary data.</text>
</comment>
<feature type="chain" id="PRO_5012266838" evidence="1">
    <location>
        <begin position="25"/>
        <end position="178"/>
    </location>
</feature>
<dbReference type="InterPro" id="IPR008966">
    <property type="entry name" value="Adhesion_dom_sf"/>
</dbReference>
<dbReference type="InterPro" id="IPR036937">
    <property type="entry name" value="Adhesion_dom_fimbrial_sf"/>
</dbReference>
<dbReference type="PANTHER" id="PTHR33420:SF26">
    <property type="entry name" value="FIMBRIAL SUBUNIT"/>
    <property type="match status" value="1"/>
</dbReference>
<feature type="signal peptide" evidence="1">
    <location>
        <begin position="1"/>
        <end position="24"/>
    </location>
</feature>
<sequence length="178" mass="17446">MNVAIKSALAAMVLLASSASVVNAAGAGTGSVTFSGEIIEAACSITPESVDRPVPLGSVSKSQLSGGGVGTKHYFDIELIGCSLTGLTDKTVTATFTGTGTTEVPGALALNGVAGAGILLTEFDGTAITLGNATTPKAITPGSNTLTFGAQLKGQSSTTGTVGTGTFTAVTHFALAYQ</sequence>
<name>A0A267A931_PSEFR</name>
<dbReference type="EMBL" id="NQKQ01000018">
    <property type="protein sequence ID" value="PAA09016.1"/>
    <property type="molecule type" value="Genomic_DNA"/>
</dbReference>
<dbReference type="GO" id="GO:0009289">
    <property type="term" value="C:pilus"/>
    <property type="evidence" value="ECO:0007669"/>
    <property type="project" value="InterPro"/>
</dbReference>
<evidence type="ECO:0000313" key="2">
    <source>
        <dbReference type="EMBL" id="PAA09016.1"/>
    </source>
</evidence>
<dbReference type="PANTHER" id="PTHR33420">
    <property type="entry name" value="FIMBRIAL SUBUNIT ELFA-RELATED"/>
    <property type="match status" value="1"/>
</dbReference>
<organism evidence="2 3">
    <name type="scientific">Pseudomonas fragi</name>
    <dbReference type="NCBI Taxonomy" id="296"/>
    <lineage>
        <taxon>Bacteria</taxon>
        <taxon>Pseudomonadati</taxon>
        <taxon>Pseudomonadota</taxon>
        <taxon>Gammaproteobacteria</taxon>
        <taxon>Pseudomonadales</taxon>
        <taxon>Pseudomonadaceae</taxon>
        <taxon>Pseudomonas</taxon>
    </lineage>
</organism>
<dbReference type="AlphaFoldDB" id="A0A267A931"/>
<dbReference type="RefSeq" id="WP_095037434.1">
    <property type="nucleotide sequence ID" value="NZ_NQKQ01000018.1"/>
</dbReference>